<protein>
    <submittedName>
        <fullName evidence="1">Uncharacterized protein</fullName>
    </submittedName>
</protein>
<evidence type="ECO:0000313" key="2">
    <source>
        <dbReference type="Proteomes" id="UP000004358"/>
    </source>
</evidence>
<name>A3ZRD3_9BACT</name>
<proteinExistence type="predicted"/>
<gene>
    <name evidence="1" type="ORF">DSM3645_11816</name>
</gene>
<evidence type="ECO:0000313" key="1">
    <source>
        <dbReference type="EMBL" id="EAQ80702.1"/>
    </source>
</evidence>
<sequence length="41" mass="4236">MPPWSVLPCAFEGGFFFAPLAAIEKSQSFSGGRDSCAIAAA</sequence>
<reference evidence="1 2" key="1">
    <citation type="submission" date="2006-02" db="EMBL/GenBank/DDBJ databases">
        <authorList>
            <person name="Amann R."/>
            <person name="Ferriera S."/>
            <person name="Johnson J."/>
            <person name="Kravitz S."/>
            <person name="Halpern A."/>
            <person name="Remington K."/>
            <person name="Beeson K."/>
            <person name="Tran B."/>
            <person name="Rogers Y.-H."/>
            <person name="Friedman R."/>
            <person name="Venter J.C."/>
        </authorList>
    </citation>
    <scope>NUCLEOTIDE SEQUENCE [LARGE SCALE GENOMIC DNA]</scope>
    <source>
        <strain evidence="1 2">DSM 3645</strain>
    </source>
</reference>
<dbReference type="HOGENOM" id="CLU_3266472_0_0_0"/>
<dbReference type="Proteomes" id="UP000004358">
    <property type="component" value="Unassembled WGS sequence"/>
</dbReference>
<accession>A3ZRD3</accession>
<dbReference type="EMBL" id="AANZ01000007">
    <property type="protein sequence ID" value="EAQ80702.1"/>
    <property type="molecule type" value="Genomic_DNA"/>
</dbReference>
<dbReference type="AlphaFoldDB" id="A3ZRD3"/>
<organism evidence="1 2">
    <name type="scientific">Blastopirellula marina DSM 3645</name>
    <dbReference type="NCBI Taxonomy" id="314230"/>
    <lineage>
        <taxon>Bacteria</taxon>
        <taxon>Pseudomonadati</taxon>
        <taxon>Planctomycetota</taxon>
        <taxon>Planctomycetia</taxon>
        <taxon>Pirellulales</taxon>
        <taxon>Pirellulaceae</taxon>
        <taxon>Blastopirellula</taxon>
    </lineage>
</organism>
<comment type="caution">
    <text evidence="1">The sequence shown here is derived from an EMBL/GenBank/DDBJ whole genome shotgun (WGS) entry which is preliminary data.</text>
</comment>